<evidence type="ECO:0000256" key="4">
    <source>
        <dbReference type="ARBA" id="ARBA00023006"/>
    </source>
</evidence>
<dbReference type="CDD" id="cd00060">
    <property type="entry name" value="FHA"/>
    <property type="match status" value="1"/>
</dbReference>
<gene>
    <name evidence="9" type="ORF">G7Z17_g1593</name>
</gene>
<dbReference type="SMART" id="SM00220">
    <property type="entry name" value="S_TKc"/>
    <property type="match status" value="1"/>
</dbReference>
<dbReference type="PROSITE" id="PS00108">
    <property type="entry name" value="PROTEIN_KINASE_ST"/>
    <property type="match status" value="1"/>
</dbReference>
<evidence type="ECO:0000259" key="8">
    <source>
        <dbReference type="PROSITE" id="PS50011"/>
    </source>
</evidence>
<dbReference type="GO" id="GO:0005524">
    <property type="term" value="F:ATP binding"/>
    <property type="evidence" value="ECO:0007669"/>
    <property type="project" value="InterPro"/>
</dbReference>
<reference evidence="9" key="1">
    <citation type="submission" date="2020-03" db="EMBL/GenBank/DDBJ databases">
        <title>Draft Genome Sequence of Cylindrodendrum hubeiense.</title>
        <authorList>
            <person name="Buettner E."/>
            <person name="Kellner H."/>
        </authorList>
    </citation>
    <scope>NUCLEOTIDE SEQUENCE</scope>
    <source>
        <strain evidence="9">IHI 201604</strain>
    </source>
</reference>
<feature type="compositionally biased region" description="Low complexity" evidence="6">
    <location>
        <begin position="791"/>
        <end position="802"/>
    </location>
</feature>
<dbReference type="Pfam" id="PF00069">
    <property type="entry name" value="Pkinase"/>
    <property type="match status" value="1"/>
</dbReference>
<dbReference type="Proteomes" id="UP000722485">
    <property type="component" value="Unassembled WGS sequence"/>
</dbReference>
<dbReference type="PROSITE" id="PS50006">
    <property type="entry name" value="FHA_DOMAIN"/>
    <property type="match status" value="1"/>
</dbReference>
<dbReference type="InterPro" id="IPR000719">
    <property type="entry name" value="Prot_kinase_dom"/>
</dbReference>
<evidence type="ECO:0000256" key="6">
    <source>
        <dbReference type="SAM" id="MobiDB-lite"/>
    </source>
</evidence>
<dbReference type="Pfam" id="PF00498">
    <property type="entry name" value="FHA"/>
    <property type="match status" value="1"/>
</dbReference>
<dbReference type="AlphaFoldDB" id="A0A9P5HI18"/>
<dbReference type="GO" id="GO:0004674">
    <property type="term" value="F:protein serine/threonine kinase activity"/>
    <property type="evidence" value="ECO:0007669"/>
    <property type="project" value="InterPro"/>
</dbReference>
<accession>A0A9P5HI18</accession>
<dbReference type="InterPro" id="IPR000253">
    <property type="entry name" value="FHA_dom"/>
</dbReference>
<feature type="domain" description="FHA" evidence="7">
    <location>
        <begin position="123"/>
        <end position="176"/>
    </location>
</feature>
<dbReference type="InterPro" id="IPR045269">
    <property type="entry name" value="Atg1-like"/>
</dbReference>
<dbReference type="InterPro" id="IPR008271">
    <property type="entry name" value="Ser/Thr_kinase_AS"/>
</dbReference>
<evidence type="ECO:0000259" key="7">
    <source>
        <dbReference type="PROSITE" id="PS50006"/>
    </source>
</evidence>
<dbReference type="Gene3D" id="1.10.510.10">
    <property type="entry name" value="Transferase(Phosphotransferase) domain 1"/>
    <property type="match status" value="1"/>
</dbReference>
<evidence type="ECO:0000313" key="10">
    <source>
        <dbReference type="Proteomes" id="UP000722485"/>
    </source>
</evidence>
<feature type="region of interest" description="Disordered" evidence="6">
    <location>
        <begin position="593"/>
        <end position="616"/>
    </location>
</feature>
<dbReference type="InterPro" id="IPR011009">
    <property type="entry name" value="Kinase-like_dom_sf"/>
</dbReference>
<dbReference type="Gene3D" id="2.60.200.20">
    <property type="match status" value="1"/>
</dbReference>
<dbReference type="OrthoDB" id="5097516at2759"/>
<dbReference type="Gene3D" id="3.30.200.20">
    <property type="entry name" value="Phosphorylase Kinase, domain 1"/>
    <property type="match status" value="1"/>
</dbReference>
<feature type="region of interest" description="Disordered" evidence="6">
    <location>
        <begin position="638"/>
        <end position="711"/>
    </location>
</feature>
<evidence type="ECO:0000256" key="1">
    <source>
        <dbReference type="ARBA" id="ARBA00004623"/>
    </source>
</evidence>
<feature type="compositionally biased region" description="Low complexity" evidence="6">
    <location>
        <begin position="603"/>
        <end position="616"/>
    </location>
</feature>
<comment type="similarity">
    <text evidence="2">Belongs to the protein kinase superfamily. CAMK Ser/Thr protein kinase family. CHEK2 subfamily.</text>
</comment>
<comment type="caution">
    <text evidence="9">The sequence shown here is derived from an EMBL/GenBank/DDBJ whole genome shotgun (WGS) entry which is preliminary data.</text>
</comment>
<evidence type="ECO:0000313" key="9">
    <source>
        <dbReference type="EMBL" id="KAF7556111.1"/>
    </source>
</evidence>
<dbReference type="InterPro" id="IPR008984">
    <property type="entry name" value="SMAD_FHA_dom_sf"/>
</dbReference>
<dbReference type="GO" id="GO:0006914">
    <property type="term" value="P:autophagy"/>
    <property type="evidence" value="ECO:0007669"/>
    <property type="project" value="UniProtKB-KW"/>
</dbReference>
<keyword evidence="10" id="KW-1185">Reference proteome</keyword>
<feature type="domain" description="Protein kinase" evidence="8">
    <location>
        <begin position="296"/>
        <end position="579"/>
    </location>
</feature>
<keyword evidence="3" id="KW-0813">Transport</keyword>
<protein>
    <recommendedName>
        <fullName evidence="5">Autophagy-related protein 1</fullName>
    </recommendedName>
</protein>
<name>A0A9P5HI18_9HYPO</name>
<feature type="compositionally biased region" description="Polar residues" evidence="6">
    <location>
        <begin position="667"/>
        <end position="676"/>
    </location>
</feature>
<dbReference type="GO" id="GO:0010506">
    <property type="term" value="P:regulation of autophagy"/>
    <property type="evidence" value="ECO:0007669"/>
    <property type="project" value="InterPro"/>
</dbReference>
<evidence type="ECO:0000256" key="3">
    <source>
        <dbReference type="ARBA" id="ARBA00022448"/>
    </source>
</evidence>
<evidence type="ECO:0000256" key="2">
    <source>
        <dbReference type="ARBA" id="ARBA00005575"/>
    </source>
</evidence>
<dbReference type="PANTHER" id="PTHR24348:SF68">
    <property type="entry name" value="SERINE_THREONINE-PROTEIN KINASE ATG1C"/>
    <property type="match status" value="1"/>
</dbReference>
<dbReference type="SUPFAM" id="SSF49879">
    <property type="entry name" value="SMAD/FHA domain"/>
    <property type="match status" value="1"/>
</dbReference>
<keyword evidence="4" id="KW-0072">Autophagy</keyword>
<dbReference type="PANTHER" id="PTHR24348">
    <property type="entry name" value="SERINE/THREONINE-PROTEIN KINASE UNC-51-RELATED"/>
    <property type="match status" value="1"/>
</dbReference>
<sequence>MNAEGSASQDLLIPTDVVDPAKPQTQQERDIPSIDISSTICVLHPASETARLDVQHLLDKASPNVFVKASGIKQLPKDSPQSLNYKLQPDFDFNHRLSSRNDVGDYVIILDLSIKPKNPAAGFTFGRSSRRCDVALVNDPHRRISNVHFSIYVDEDGTAMIEDHSTNGTVVDSQLLGWDIPAEGRSDPVVTKWTLDSGMIITVLLNDEASDLKFRVQIPDRNEIQKDLYAQNVKNFFIQHNIKRQSETSTSRSSDDDSLYISKLKQQSSLQSEVDASESVQSTIMCDRQWDDSGKYLVKEVVRKGASTTVYKVVSRFDGRLYAAKEIQKRRFMRNGILDQRFYNETQILKQIHHPNLVEYIEHIECSEGLQIIIMENIAGSSLDNIISSGVILGEEVVRSISRQLLSAMSYLQDKRIVHRDIKPDNVILKSLDPVEVKIIDFGLSTMMTDDAFLHTFCGTLLYCAPEIYSEYAEYDESGVRSRKTMQLKPNRQGYSYPVDIWSLGGTLFYTMTGSPPYSVKGGTSYTELLHRIMTTDLDILPLRRKDVSEQAIKFLSRMLCNRPEARATVTELQSHPWLGASRSATRIEAQASVPENMDFENSTGTSSPSTSPAGSCIDVGFNSDVSVPLKKTSKHEVLSSAYGPNSLSGVSSRSASLPREEDIEQESNFGMSTIGGSKGISEPAPKAHHPESKRHDAHASQAGESSKLDSGFASCESAGYVQDHDTDNESIYSVDYVLPASTNGFIEEFSVHLANDIQNLALETQLPGIIDELLSSLLKTFAWKLHGESSSRSPARSNKSSNTRDDIDGEILQKSFSMPASEVRNWVSALEGVTEMDIDEPDVHENDSTSEDMFRSPPNLDDYKQFIESSQAYQWLLLRIKRYSQMDRSGLSLMLDIGLSIRNHLLSFAPLRKVSRHKAPISVEMSFSLDWNLRQFIQDQEYTGAPEDIFDCIICLTGTSQQAQAMTVSEYMEQTWPAANESIRLLMKKYFSYPNEDGWIDPATERRSIQLKYPGILSNQLLYKAGRLNQLNLDRLLLGKPVPKPYSGHGIPHGSQNGP</sequence>
<organism evidence="9 10">
    <name type="scientific">Cylindrodendrum hubeiense</name>
    <dbReference type="NCBI Taxonomy" id="595255"/>
    <lineage>
        <taxon>Eukaryota</taxon>
        <taxon>Fungi</taxon>
        <taxon>Dikarya</taxon>
        <taxon>Ascomycota</taxon>
        <taxon>Pezizomycotina</taxon>
        <taxon>Sordariomycetes</taxon>
        <taxon>Hypocreomycetidae</taxon>
        <taxon>Hypocreales</taxon>
        <taxon>Nectriaceae</taxon>
        <taxon>Cylindrodendrum</taxon>
    </lineage>
</organism>
<dbReference type="SUPFAM" id="SSF56112">
    <property type="entry name" value="Protein kinase-like (PK-like)"/>
    <property type="match status" value="1"/>
</dbReference>
<evidence type="ECO:0000256" key="5">
    <source>
        <dbReference type="ARBA" id="ARBA00030237"/>
    </source>
</evidence>
<feature type="region of interest" description="Disordered" evidence="6">
    <location>
        <begin position="1"/>
        <end position="29"/>
    </location>
</feature>
<dbReference type="GO" id="GO:0034045">
    <property type="term" value="C:phagophore assembly site membrane"/>
    <property type="evidence" value="ECO:0007669"/>
    <property type="project" value="UniProtKB-SubCell"/>
</dbReference>
<feature type="region of interest" description="Disordered" evidence="6">
    <location>
        <begin position="790"/>
        <end position="809"/>
    </location>
</feature>
<feature type="compositionally biased region" description="Basic and acidic residues" evidence="6">
    <location>
        <begin position="689"/>
        <end position="699"/>
    </location>
</feature>
<feature type="compositionally biased region" description="Low complexity" evidence="6">
    <location>
        <begin position="647"/>
        <end position="657"/>
    </location>
</feature>
<dbReference type="EMBL" id="JAANBB010000014">
    <property type="protein sequence ID" value="KAF7556111.1"/>
    <property type="molecule type" value="Genomic_DNA"/>
</dbReference>
<proteinExistence type="inferred from homology"/>
<dbReference type="PROSITE" id="PS50011">
    <property type="entry name" value="PROTEIN_KINASE_DOM"/>
    <property type="match status" value="1"/>
</dbReference>
<dbReference type="SMART" id="SM00240">
    <property type="entry name" value="FHA"/>
    <property type="match status" value="1"/>
</dbReference>
<comment type="subcellular location">
    <subcellularLocation>
        <location evidence="1">Preautophagosomal structure membrane</location>
        <topology evidence="1">Peripheral membrane protein</topology>
    </subcellularLocation>
</comment>